<gene>
    <name evidence="1" type="ORF">BO95DRAFT_512747</name>
</gene>
<accession>A0ACD1GF28</accession>
<protein>
    <submittedName>
        <fullName evidence="1">Uncharacterized protein</fullName>
    </submittedName>
</protein>
<dbReference type="Proteomes" id="UP000249057">
    <property type="component" value="Unassembled WGS sequence"/>
</dbReference>
<proteinExistence type="predicted"/>
<dbReference type="EMBL" id="KZ825327">
    <property type="protein sequence ID" value="RAH47832.1"/>
    <property type="molecule type" value="Genomic_DNA"/>
</dbReference>
<evidence type="ECO:0000313" key="2">
    <source>
        <dbReference type="Proteomes" id="UP000249057"/>
    </source>
</evidence>
<name>A0ACD1GF28_9EURO</name>
<reference evidence="1" key="1">
    <citation type="submission" date="2018-02" db="EMBL/GenBank/DDBJ databases">
        <title>The genomes of Aspergillus section Nigri reveals drivers in fungal speciation.</title>
        <authorList>
            <consortium name="DOE Joint Genome Institute"/>
            <person name="Vesth T.C."/>
            <person name="Nybo J."/>
            <person name="Theobald S."/>
            <person name="Brandl J."/>
            <person name="Frisvad J.C."/>
            <person name="Nielsen K.F."/>
            <person name="Lyhne E.K."/>
            <person name="Kogle M.E."/>
            <person name="Kuo A."/>
            <person name="Riley R."/>
            <person name="Clum A."/>
            <person name="Nolan M."/>
            <person name="Lipzen A."/>
            <person name="Salamov A."/>
            <person name="Henrissat B."/>
            <person name="Wiebenga A."/>
            <person name="De vries R.P."/>
            <person name="Grigoriev I.V."/>
            <person name="Mortensen U.H."/>
            <person name="Andersen M.R."/>
            <person name="Baker S.E."/>
        </authorList>
    </citation>
    <scope>NUCLEOTIDE SEQUENCE</scope>
    <source>
        <strain evidence="1">CBS 621.78</strain>
    </source>
</reference>
<keyword evidence="2" id="KW-1185">Reference proteome</keyword>
<evidence type="ECO:0000313" key="1">
    <source>
        <dbReference type="EMBL" id="RAH47832.1"/>
    </source>
</evidence>
<organism evidence="1 2">
    <name type="scientific">Aspergillus brunneoviolaceus CBS 621.78</name>
    <dbReference type="NCBI Taxonomy" id="1450534"/>
    <lineage>
        <taxon>Eukaryota</taxon>
        <taxon>Fungi</taxon>
        <taxon>Dikarya</taxon>
        <taxon>Ascomycota</taxon>
        <taxon>Pezizomycotina</taxon>
        <taxon>Eurotiomycetes</taxon>
        <taxon>Eurotiomycetidae</taxon>
        <taxon>Eurotiales</taxon>
        <taxon>Aspergillaceae</taxon>
        <taxon>Aspergillus</taxon>
        <taxon>Aspergillus subgen. Circumdati</taxon>
    </lineage>
</organism>
<sequence>MKTMERLPRGLLSTATKEVSADLNGADSVDVADVARLWRVYSANPSVHNDDKGYRLENFFWRIWGSKRLLRSMTGSMLADLFSRISDQRSISLSELHKAHKRASQADKPRKPSSGSGRPLPPILKKPSSSHSSHGETHKTTRILLTGLDGQSTTRKPSNTPTPIPTTPLIVPEPATRAPQKKAFIVAAKARGAKRRPVIMRRKSSQHSTGTTGSSNQDPAPLMTDYPETRPVLMRRKSSQQSSGTTSSSVFEETPPESTPLDAEDLRGPALKPRGSSRLSSGTSGDSARILTPQDGFIPESVRPVGSQSLIQLDSSQPLLETIGVSVVPESAALTVDHSQIESKQNEIKVSETVEEVAISPKDTNQELCESIKSQSKTPDTAATQPEEQFKSGSLPATFLEDLRELLNPDSAPRAPSPPPRKRPWGDFLVKPPTPKPNFFVPSAIRRYDYRHLEPENYQPSAAKLVNKNFRQQFSDSVRQEHFPASSVGVSGFGSLSAPAPPDPMQAASSEILTNTNLSPQFESSHGTVTTAPTSGVTMETVSDDEISVHSDVEDDSAEEDEGPALLTPFSLPPSRSGISMMLEQSRGRSGRRRPENTEA</sequence>